<accession>A0A8H8BVT4</accession>
<feature type="region of interest" description="Disordered" evidence="1">
    <location>
        <begin position="88"/>
        <end position="133"/>
    </location>
</feature>
<feature type="compositionally biased region" description="Basic and acidic residues" evidence="1">
    <location>
        <begin position="96"/>
        <end position="125"/>
    </location>
</feature>
<organism evidence="2 3">
    <name type="scientific">Cadophora malorum</name>
    <dbReference type="NCBI Taxonomy" id="108018"/>
    <lineage>
        <taxon>Eukaryota</taxon>
        <taxon>Fungi</taxon>
        <taxon>Dikarya</taxon>
        <taxon>Ascomycota</taxon>
        <taxon>Pezizomycotina</taxon>
        <taxon>Leotiomycetes</taxon>
        <taxon>Helotiales</taxon>
        <taxon>Ploettnerulaceae</taxon>
        <taxon>Cadophora</taxon>
    </lineage>
</organism>
<evidence type="ECO:0000313" key="3">
    <source>
        <dbReference type="Proteomes" id="UP000664132"/>
    </source>
</evidence>
<evidence type="ECO:0000256" key="1">
    <source>
        <dbReference type="SAM" id="MobiDB-lite"/>
    </source>
</evidence>
<sequence length="375" mass="42203">MYGKPLQPWLYMYPPMPGYMPPPGWTPVSPPDAHMYEHIGYPLGHSMVTQPLAQPLDEEIEERRLAALRQKIKSNITFVEDLKKELNPAPSASEVAAKEAAKREEDEKRKKDEEELHRLRDENQSRKLTQQIQTALSPIDATVKDLKKAEEERQQLARIERAATQSKLEGRAEGRAEAIKDIEERYGRTEGRGRRSRLRSRTYSRDFSSERSRSRSRYRSRDRYLGGGGGSRGAHESGQGAIVNGLYNPQALIQLGAGIATLQSPRGSGYTSQPLIRAPSTYNALQRNQVVSYAGGRTFPSYPDTDIVYATEFDNTVRGISGTLEQLGQKQEAVLDRIGRVDTKVTQGNQQMMNRFGHIDMTLEGLSQRFRAVGI</sequence>
<protein>
    <submittedName>
        <fullName evidence="2">Uncharacterized protein</fullName>
    </submittedName>
</protein>
<dbReference type="Proteomes" id="UP000664132">
    <property type="component" value="Unassembled WGS sequence"/>
</dbReference>
<name>A0A8H8BVT4_9HELO</name>
<dbReference type="AlphaFoldDB" id="A0A8H8BVT4"/>
<dbReference type="OrthoDB" id="3564816at2759"/>
<reference evidence="2" key="1">
    <citation type="submission" date="2021-02" db="EMBL/GenBank/DDBJ databases">
        <title>Genome sequence Cadophora malorum strain M34.</title>
        <authorList>
            <person name="Stefanovic E."/>
            <person name="Vu D."/>
            <person name="Scully C."/>
            <person name="Dijksterhuis J."/>
            <person name="Roader J."/>
            <person name="Houbraken J."/>
        </authorList>
    </citation>
    <scope>NUCLEOTIDE SEQUENCE</scope>
    <source>
        <strain evidence="2">M34</strain>
    </source>
</reference>
<gene>
    <name evidence="2" type="ORF">IFR04_001432</name>
</gene>
<evidence type="ECO:0000313" key="2">
    <source>
        <dbReference type="EMBL" id="KAG4425513.1"/>
    </source>
</evidence>
<proteinExistence type="predicted"/>
<feature type="region of interest" description="Disordered" evidence="1">
    <location>
        <begin position="189"/>
        <end position="236"/>
    </location>
</feature>
<keyword evidence="3" id="KW-1185">Reference proteome</keyword>
<dbReference type="EMBL" id="JAFJYH010000010">
    <property type="protein sequence ID" value="KAG4425513.1"/>
    <property type="molecule type" value="Genomic_DNA"/>
</dbReference>
<feature type="compositionally biased region" description="Basic and acidic residues" evidence="1">
    <location>
        <begin position="203"/>
        <end position="224"/>
    </location>
</feature>
<comment type="caution">
    <text evidence="2">The sequence shown here is derived from an EMBL/GenBank/DDBJ whole genome shotgun (WGS) entry which is preliminary data.</text>
</comment>